<gene>
    <name evidence="1" type="ORF">MGAL_10B076227</name>
</gene>
<dbReference type="AlphaFoldDB" id="A0A8B6HIV9"/>
<dbReference type="SUPFAM" id="SSF57095">
    <property type="entry name" value="Scorpion toxin-like"/>
    <property type="match status" value="1"/>
</dbReference>
<reference evidence="1" key="1">
    <citation type="submission" date="2018-11" db="EMBL/GenBank/DDBJ databases">
        <authorList>
            <person name="Alioto T."/>
            <person name="Alioto T."/>
        </authorList>
    </citation>
    <scope>NUCLEOTIDE SEQUENCE</scope>
</reference>
<evidence type="ECO:0000313" key="1">
    <source>
        <dbReference type="EMBL" id="VDI79992.1"/>
    </source>
</evidence>
<comment type="caution">
    <text evidence="1">The sequence shown here is derived from an EMBL/GenBank/DDBJ whole genome shotgun (WGS) entry which is preliminary data.</text>
</comment>
<proteinExistence type="predicted"/>
<organism evidence="1 2">
    <name type="scientific">Mytilus galloprovincialis</name>
    <name type="common">Mediterranean mussel</name>
    <dbReference type="NCBI Taxonomy" id="29158"/>
    <lineage>
        <taxon>Eukaryota</taxon>
        <taxon>Metazoa</taxon>
        <taxon>Spiralia</taxon>
        <taxon>Lophotrochozoa</taxon>
        <taxon>Mollusca</taxon>
        <taxon>Bivalvia</taxon>
        <taxon>Autobranchia</taxon>
        <taxon>Pteriomorphia</taxon>
        <taxon>Mytilida</taxon>
        <taxon>Mytiloidea</taxon>
        <taxon>Mytilidae</taxon>
        <taxon>Mytilinae</taxon>
        <taxon>Mytilus</taxon>
    </lineage>
</organism>
<dbReference type="InterPro" id="IPR036574">
    <property type="entry name" value="Scorpion_toxin-like_sf"/>
</dbReference>
<protein>
    <submittedName>
        <fullName evidence="1">Uncharacterized protein</fullName>
    </submittedName>
</protein>
<dbReference type="PROSITE" id="PS51257">
    <property type="entry name" value="PROKAR_LIPOPROTEIN"/>
    <property type="match status" value="1"/>
</dbReference>
<dbReference type="Proteomes" id="UP000596742">
    <property type="component" value="Unassembled WGS sequence"/>
</dbReference>
<evidence type="ECO:0000313" key="2">
    <source>
        <dbReference type="Proteomes" id="UP000596742"/>
    </source>
</evidence>
<accession>A0A8B6HIV9</accession>
<sequence>MQTSLEKYNEGRFKMRHLSLVGGSFALLLIFSCVLEEHGVKAQPPHSVKVTHCQSLCGLPLSAAGCDTCCRGTTQRYDVGECHANSCYCYHLVR</sequence>
<keyword evidence="2" id="KW-1185">Reference proteome</keyword>
<name>A0A8B6HIV9_MYTGA</name>
<dbReference type="EMBL" id="UYJE01010128">
    <property type="protein sequence ID" value="VDI79992.1"/>
    <property type="molecule type" value="Genomic_DNA"/>
</dbReference>